<evidence type="ECO:0000256" key="4">
    <source>
        <dbReference type="ARBA" id="ARBA00022989"/>
    </source>
</evidence>
<dbReference type="PANTHER" id="PTHR23505:SF79">
    <property type="entry name" value="PROTEIN SPINSTER"/>
    <property type="match status" value="1"/>
</dbReference>
<feature type="transmembrane region" description="Helical" evidence="6">
    <location>
        <begin position="166"/>
        <end position="185"/>
    </location>
</feature>
<feature type="transmembrane region" description="Helical" evidence="6">
    <location>
        <begin position="9"/>
        <end position="29"/>
    </location>
</feature>
<feature type="transmembrane region" description="Helical" evidence="6">
    <location>
        <begin position="75"/>
        <end position="96"/>
    </location>
</feature>
<name>A0ABV7E889_9SPHN</name>
<keyword evidence="4 6" id="KW-1133">Transmembrane helix</keyword>
<feature type="transmembrane region" description="Helical" evidence="6">
    <location>
        <begin position="221"/>
        <end position="244"/>
    </location>
</feature>
<dbReference type="InterPro" id="IPR011701">
    <property type="entry name" value="MFS"/>
</dbReference>
<feature type="transmembrane region" description="Helical" evidence="6">
    <location>
        <begin position="384"/>
        <end position="405"/>
    </location>
</feature>
<gene>
    <name evidence="8" type="ORF">ACFODU_10380</name>
</gene>
<dbReference type="PROSITE" id="PS50850">
    <property type="entry name" value="MFS"/>
    <property type="match status" value="1"/>
</dbReference>
<dbReference type="SUPFAM" id="SSF103473">
    <property type="entry name" value="MFS general substrate transporter"/>
    <property type="match status" value="1"/>
</dbReference>
<evidence type="ECO:0000313" key="8">
    <source>
        <dbReference type="EMBL" id="MFC3098196.1"/>
    </source>
</evidence>
<evidence type="ECO:0000256" key="5">
    <source>
        <dbReference type="ARBA" id="ARBA00023136"/>
    </source>
</evidence>
<keyword evidence="5 6" id="KW-0472">Membrane</keyword>
<dbReference type="RefSeq" id="WP_336926627.1">
    <property type="nucleotide sequence ID" value="NZ_JBANRO010000008.1"/>
</dbReference>
<comment type="caution">
    <text evidence="8">The sequence shown here is derived from an EMBL/GenBank/DDBJ whole genome shotgun (WGS) entry which is preliminary data.</text>
</comment>
<evidence type="ECO:0000259" key="7">
    <source>
        <dbReference type="PROSITE" id="PS50850"/>
    </source>
</evidence>
<feature type="transmembrane region" description="Helical" evidence="6">
    <location>
        <begin position="256"/>
        <end position="276"/>
    </location>
</feature>
<evidence type="ECO:0000313" key="9">
    <source>
        <dbReference type="Proteomes" id="UP001595456"/>
    </source>
</evidence>
<keyword evidence="9" id="KW-1185">Reference proteome</keyword>
<keyword evidence="3 6" id="KW-0812">Transmembrane</keyword>
<organism evidence="8 9">
    <name type="scientific">Alteraurantiacibacter palmitatis</name>
    <dbReference type="NCBI Taxonomy" id="2054628"/>
    <lineage>
        <taxon>Bacteria</taxon>
        <taxon>Pseudomonadati</taxon>
        <taxon>Pseudomonadota</taxon>
        <taxon>Alphaproteobacteria</taxon>
        <taxon>Sphingomonadales</taxon>
        <taxon>Erythrobacteraceae</taxon>
        <taxon>Alteraurantiacibacter</taxon>
    </lineage>
</organism>
<proteinExistence type="predicted"/>
<evidence type="ECO:0000256" key="6">
    <source>
        <dbReference type="SAM" id="Phobius"/>
    </source>
</evidence>
<dbReference type="InterPro" id="IPR044770">
    <property type="entry name" value="MFS_spinster-like"/>
</dbReference>
<dbReference type="PANTHER" id="PTHR23505">
    <property type="entry name" value="SPINSTER"/>
    <property type="match status" value="1"/>
</dbReference>
<comment type="subcellular location">
    <subcellularLocation>
        <location evidence="1">Membrane</location>
        <topology evidence="1">Multi-pass membrane protein</topology>
    </subcellularLocation>
</comment>
<feature type="transmembrane region" description="Helical" evidence="6">
    <location>
        <begin position="135"/>
        <end position="154"/>
    </location>
</feature>
<evidence type="ECO:0000256" key="2">
    <source>
        <dbReference type="ARBA" id="ARBA00022448"/>
    </source>
</evidence>
<keyword evidence="2" id="KW-0813">Transport</keyword>
<feature type="transmembrane region" description="Helical" evidence="6">
    <location>
        <begin position="288"/>
        <end position="306"/>
    </location>
</feature>
<dbReference type="Pfam" id="PF07690">
    <property type="entry name" value="MFS_1"/>
    <property type="match status" value="1"/>
</dbReference>
<dbReference type="CDD" id="cd17328">
    <property type="entry name" value="MFS_spinster_like"/>
    <property type="match status" value="1"/>
</dbReference>
<feature type="transmembrane region" description="Helical" evidence="6">
    <location>
        <begin position="349"/>
        <end position="372"/>
    </location>
</feature>
<dbReference type="Proteomes" id="UP001595456">
    <property type="component" value="Unassembled WGS sequence"/>
</dbReference>
<feature type="domain" description="Major facilitator superfamily (MFS) profile" evidence="7">
    <location>
        <begin position="11"/>
        <end position="411"/>
    </location>
</feature>
<dbReference type="Gene3D" id="1.20.1250.20">
    <property type="entry name" value="MFS general substrate transporter like domains"/>
    <property type="match status" value="1"/>
</dbReference>
<evidence type="ECO:0000256" key="1">
    <source>
        <dbReference type="ARBA" id="ARBA00004141"/>
    </source>
</evidence>
<evidence type="ECO:0000256" key="3">
    <source>
        <dbReference type="ARBA" id="ARBA00022692"/>
    </source>
</evidence>
<feature type="transmembrane region" description="Helical" evidence="6">
    <location>
        <begin position="49"/>
        <end position="68"/>
    </location>
</feature>
<dbReference type="InterPro" id="IPR036259">
    <property type="entry name" value="MFS_trans_sf"/>
</dbReference>
<protein>
    <submittedName>
        <fullName evidence="8">Spinster family MFS transporter</fullName>
    </submittedName>
</protein>
<reference evidence="9" key="1">
    <citation type="journal article" date="2019" name="Int. J. Syst. Evol. Microbiol.">
        <title>The Global Catalogue of Microorganisms (GCM) 10K type strain sequencing project: providing services to taxonomists for standard genome sequencing and annotation.</title>
        <authorList>
            <consortium name="The Broad Institute Genomics Platform"/>
            <consortium name="The Broad Institute Genome Sequencing Center for Infectious Disease"/>
            <person name="Wu L."/>
            <person name="Ma J."/>
        </authorList>
    </citation>
    <scope>NUCLEOTIDE SEQUENCE [LARGE SCALE GENOMIC DNA]</scope>
    <source>
        <strain evidence="9">KCTC 52607</strain>
    </source>
</reference>
<accession>A0ABV7E889</accession>
<feature type="transmembrane region" description="Helical" evidence="6">
    <location>
        <begin position="312"/>
        <end position="337"/>
    </location>
</feature>
<dbReference type="EMBL" id="JBHRST010000016">
    <property type="protein sequence ID" value="MFC3098196.1"/>
    <property type="molecule type" value="Genomic_DNA"/>
</dbReference>
<sequence length="421" mass="44356">MDWRRNSPWFALIVLAMISTVGFIDRIVVNVLVEPIKTEFSLTDRQVSLMGVAFTVLNIGVGLVVARAAERVRRLSLISIGTVLWSAATALCGWAGSWVQLLAARMGVGLGEAIGLPSLQSVISDYFPPHKRGTAISVLMLAPALGALIGFMGGGWIAQNWGWRETFLIAAVPGVVLGIVAWFMVAEPRRGAHDAVTNSDAVPPVSAVLARLFALPSARQLVIGSALAAMMGFGLNYFFTSLMIRQFNVGLAEAGLYSGLIASAPSAVSVIMQGMLGDRLGAKNPAAYALVPAVCLLLGGPLYALAITREDLGTLLVLVAAATFLNFGYLGITFAALQNLMHPRMRATCSAVLNVVYGIASAAGPFLLGWLSDHMALTHGAGRGLVLAMAITGALYFWAGLHYLLAARRYGADLASTRSAG</sequence>
<dbReference type="InterPro" id="IPR020846">
    <property type="entry name" value="MFS_dom"/>
</dbReference>